<dbReference type="Pfam" id="PF01757">
    <property type="entry name" value="Acyl_transf_3"/>
    <property type="match status" value="1"/>
</dbReference>
<evidence type="ECO:0000313" key="4">
    <source>
        <dbReference type="Proteomes" id="UP000247371"/>
    </source>
</evidence>
<reference evidence="3 4" key="1">
    <citation type="submission" date="2017-07" db="EMBL/GenBank/DDBJ databases">
        <title>A draft genome sequence of Komagataeibacter swingsii LMG 22125.</title>
        <authorList>
            <person name="Skraban J."/>
            <person name="Cleenwerck I."/>
            <person name="Vandamme P."/>
            <person name="Trcek J."/>
        </authorList>
    </citation>
    <scope>NUCLEOTIDE SEQUENCE [LARGE SCALE GENOMIC DNA]</scope>
    <source>
        <strain evidence="3 4">LMG 22125</strain>
    </source>
</reference>
<evidence type="ECO:0000259" key="2">
    <source>
        <dbReference type="Pfam" id="PF01757"/>
    </source>
</evidence>
<dbReference type="EMBL" id="NKUB01000011">
    <property type="protein sequence ID" value="PYD69390.1"/>
    <property type="molecule type" value="Genomic_DNA"/>
</dbReference>
<gene>
    <name evidence="3" type="ORF">CFR76_09895</name>
</gene>
<dbReference type="InterPro" id="IPR050879">
    <property type="entry name" value="Acyltransferase_3"/>
</dbReference>
<accession>A0A2V4RB91</accession>
<dbReference type="InterPro" id="IPR002656">
    <property type="entry name" value="Acyl_transf_3_dom"/>
</dbReference>
<proteinExistence type="predicted"/>
<dbReference type="GO" id="GO:0016020">
    <property type="term" value="C:membrane"/>
    <property type="evidence" value="ECO:0007669"/>
    <property type="project" value="TreeGrafter"/>
</dbReference>
<keyword evidence="4" id="KW-1185">Reference proteome</keyword>
<sequence>MNSFCFHGTFFMKNGRFTLVDGLRGIAASSVVLFHCVEGHHVDHLLDALPAVVRQTVECGYLGVWIFFALSGFVIAHSLYGKSLSVSDFGRFILKRSLRLDIPYWTTIALTIAYTIASAHIVKDKGPSGFSAGQIIAHVFYLQDLLHFQPISAVFWTLCLEIQFYLIYAVIIRAGITGITIACVVSLLAPLGLMPSLPHGVFLKFWYAFLVGVAAYWAWRRNDLRYKFAGFVTILVIIAIMRGNPTILVSAMTATLLCAAGILGNIYSAMNWRWLQFMGGISYSLYLTHNMAIGLTFRILSLIIKSHTALVELAFLVMALAATIGGAFVFWWLVERPSSNLSKKITLIPSRI</sequence>
<feature type="transmembrane region" description="Helical" evidence="1">
    <location>
        <begin position="135"/>
        <end position="158"/>
    </location>
</feature>
<feature type="transmembrane region" description="Helical" evidence="1">
    <location>
        <begin position="280"/>
        <end position="304"/>
    </location>
</feature>
<dbReference type="GO" id="GO:0016747">
    <property type="term" value="F:acyltransferase activity, transferring groups other than amino-acyl groups"/>
    <property type="evidence" value="ECO:0007669"/>
    <property type="project" value="InterPro"/>
</dbReference>
<feature type="transmembrane region" description="Helical" evidence="1">
    <location>
        <begin position="310"/>
        <end position="334"/>
    </location>
</feature>
<feature type="transmembrane region" description="Helical" evidence="1">
    <location>
        <begin position="247"/>
        <end position="268"/>
    </location>
</feature>
<comment type="caution">
    <text evidence="3">The sequence shown here is derived from an EMBL/GenBank/DDBJ whole genome shotgun (WGS) entry which is preliminary data.</text>
</comment>
<feature type="transmembrane region" description="Helical" evidence="1">
    <location>
        <begin position="201"/>
        <end position="219"/>
    </location>
</feature>
<dbReference type="PANTHER" id="PTHR23028">
    <property type="entry name" value="ACETYLTRANSFERASE"/>
    <property type="match status" value="1"/>
</dbReference>
<keyword evidence="1" id="KW-0472">Membrane</keyword>
<evidence type="ECO:0000256" key="1">
    <source>
        <dbReference type="SAM" id="Phobius"/>
    </source>
</evidence>
<protein>
    <recommendedName>
        <fullName evidence="2">Acyltransferase 3 domain-containing protein</fullName>
    </recommendedName>
</protein>
<feature type="transmembrane region" description="Helical" evidence="1">
    <location>
        <begin position="165"/>
        <end position="189"/>
    </location>
</feature>
<feature type="transmembrane region" description="Helical" evidence="1">
    <location>
        <begin position="102"/>
        <end position="123"/>
    </location>
</feature>
<name>A0A2V4RB91_9PROT</name>
<dbReference type="AlphaFoldDB" id="A0A2V4RB91"/>
<organism evidence="3 4">
    <name type="scientific">Komagataeibacter swingsii</name>
    <dbReference type="NCBI Taxonomy" id="215220"/>
    <lineage>
        <taxon>Bacteria</taxon>
        <taxon>Pseudomonadati</taxon>
        <taxon>Pseudomonadota</taxon>
        <taxon>Alphaproteobacteria</taxon>
        <taxon>Acetobacterales</taxon>
        <taxon>Acetobacteraceae</taxon>
        <taxon>Komagataeibacter</taxon>
    </lineage>
</organism>
<dbReference type="PANTHER" id="PTHR23028:SF53">
    <property type="entry name" value="ACYL_TRANSF_3 DOMAIN-CONTAINING PROTEIN"/>
    <property type="match status" value="1"/>
</dbReference>
<feature type="transmembrane region" description="Helical" evidence="1">
    <location>
        <begin position="62"/>
        <end position="81"/>
    </location>
</feature>
<dbReference type="GO" id="GO:0009103">
    <property type="term" value="P:lipopolysaccharide biosynthetic process"/>
    <property type="evidence" value="ECO:0007669"/>
    <property type="project" value="TreeGrafter"/>
</dbReference>
<feature type="domain" description="Acyltransferase 3" evidence="2">
    <location>
        <begin position="20"/>
        <end position="332"/>
    </location>
</feature>
<keyword evidence="1" id="KW-1133">Transmembrane helix</keyword>
<keyword evidence="1" id="KW-0812">Transmembrane</keyword>
<feature type="transmembrane region" description="Helical" evidence="1">
    <location>
        <begin position="224"/>
        <end position="241"/>
    </location>
</feature>
<evidence type="ECO:0000313" key="3">
    <source>
        <dbReference type="EMBL" id="PYD69390.1"/>
    </source>
</evidence>
<dbReference type="Proteomes" id="UP000247371">
    <property type="component" value="Unassembled WGS sequence"/>
</dbReference>